<dbReference type="AlphaFoldDB" id="A0A0V1G449"/>
<keyword evidence="2" id="KW-1185">Reference proteome</keyword>
<evidence type="ECO:0000313" key="2">
    <source>
        <dbReference type="Proteomes" id="UP000054995"/>
    </source>
</evidence>
<dbReference type="EMBL" id="JYDT01000004">
    <property type="protein sequence ID" value="KRY93094.1"/>
    <property type="molecule type" value="Genomic_DNA"/>
</dbReference>
<protein>
    <submittedName>
        <fullName evidence="1">Uncharacterized protein</fullName>
    </submittedName>
</protein>
<dbReference type="Proteomes" id="UP000054995">
    <property type="component" value="Unassembled WGS sequence"/>
</dbReference>
<evidence type="ECO:0000313" key="1">
    <source>
        <dbReference type="EMBL" id="KRY93094.1"/>
    </source>
</evidence>
<organism evidence="1 2">
    <name type="scientific">Trichinella pseudospiralis</name>
    <name type="common">Parasitic roundworm</name>
    <dbReference type="NCBI Taxonomy" id="6337"/>
    <lineage>
        <taxon>Eukaryota</taxon>
        <taxon>Metazoa</taxon>
        <taxon>Ecdysozoa</taxon>
        <taxon>Nematoda</taxon>
        <taxon>Enoplea</taxon>
        <taxon>Dorylaimia</taxon>
        <taxon>Trichinellida</taxon>
        <taxon>Trichinellidae</taxon>
        <taxon>Trichinella</taxon>
    </lineage>
</organism>
<name>A0A0V1G449_TRIPS</name>
<gene>
    <name evidence="1" type="ORF">T4D_9316</name>
</gene>
<sequence>MISQSLDIEEFVLKFSCHHRVQNNAKCETYFPISKFFLQNITFAFMKNSQLSFFLVKFCRINVFLTAFLSILEAAFNLT</sequence>
<proteinExistence type="predicted"/>
<accession>A0A0V1G449</accession>
<comment type="caution">
    <text evidence="1">The sequence shown here is derived from an EMBL/GenBank/DDBJ whole genome shotgun (WGS) entry which is preliminary data.</text>
</comment>
<reference evidence="1 2" key="1">
    <citation type="submission" date="2015-01" db="EMBL/GenBank/DDBJ databases">
        <title>Evolution of Trichinella species and genotypes.</title>
        <authorList>
            <person name="Korhonen P.K."/>
            <person name="Edoardo P."/>
            <person name="Giuseppe L.R."/>
            <person name="Gasser R.B."/>
        </authorList>
    </citation>
    <scope>NUCLEOTIDE SEQUENCE [LARGE SCALE GENOMIC DNA]</scope>
    <source>
        <strain evidence="1">ISS470</strain>
    </source>
</reference>